<organism evidence="1 2">
    <name type="scientific">Micromonospora chaiyaphumensis</name>
    <dbReference type="NCBI Taxonomy" id="307119"/>
    <lineage>
        <taxon>Bacteria</taxon>
        <taxon>Bacillati</taxon>
        <taxon>Actinomycetota</taxon>
        <taxon>Actinomycetes</taxon>
        <taxon>Micromonosporales</taxon>
        <taxon>Micromonosporaceae</taxon>
        <taxon>Micromonospora</taxon>
    </lineage>
</organism>
<gene>
    <name evidence="1" type="ORF">GA0070214_11183</name>
</gene>
<proteinExistence type="predicted"/>
<reference evidence="2" key="1">
    <citation type="submission" date="2016-06" db="EMBL/GenBank/DDBJ databases">
        <authorList>
            <person name="Varghese N."/>
            <person name="Submissions Spin"/>
        </authorList>
    </citation>
    <scope>NUCLEOTIDE SEQUENCE [LARGE SCALE GENOMIC DNA]</scope>
    <source>
        <strain evidence="2">DSM 45246</strain>
    </source>
</reference>
<evidence type="ECO:0000313" key="1">
    <source>
        <dbReference type="EMBL" id="SCF27216.1"/>
    </source>
</evidence>
<dbReference type="Proteomes" id="UP000199629">
    <property type="component" value="Unassembled WGS sequence"/>
</dbReference>
<protein>
    <submittedName>
        <fullName evidence="1">Uncharacterized protein</fullName>
    </submittedName>
</protein>
<sequence>MRNLGSSIEFREQPWPAIAARLHGVLDDSATYEPVLDIVDSVIAFEAEALLAGTTSMFDLVVTPKPITPPPVDVVVVRSLYGRITIEHISHTGRNDRIERPAQEGVALFWRFMIEKFVHPTPTGAPPDQEIP</sequence>
<accession>A0A1C4Z2S3</accession>
<name>A0A1C4Z2S3_9ACTN</name>
<dbReference type="RefSeq" id="WP_091269133.1">
    <property type="nucleotide sequence ID" value="NZ_FMCS01000011.1"/>
</dbReference>
<evidence type="ECO:0000313" key="2">
    <source>
        <dbReference type="Proteomes" id="UP000199629"/>
    </source>
</evidence>
<keyword evidence="2" id="KW-1185">Reference proteome</keyword>
<dbReference type="AlphaFoldDB" id="A0A1C4Z2S3"/>
<dbReference type="EMBL" id="FMCS01000011">
    <property type="protein sequence ID" value="SCF27216.1"/>
    <property type="molecule type" value="Genomic_DNA"/>
</dbReference>